<dbReference type="Gene3D" id="3.40.50.12160">
    <property type="entry name" value="Methylthiotransferase, N-terminal domain"/>
    <property type="match status" value="1"/>
</dbReference>
<comment type="caution">
    <text evidence="18">The sequence shown here is derived from an EMBL/GenBank/DDBJ whole genome shotgun (WGS) entry which is preliminary data.</text>
</comment>
<dbReference type="GO" id="GO:0046872">
    <property type="term" value="F:metal ion binding"/>
    <property type="evidence" value="ECO:0007669"/>
    <property type="project" value="UniProtKB-KW"/>
</dbReference>
<gene>
    <name evidence="18" type="primary">mtaB</name>
    <name evidence="18" type="ORF">E4635_14980</name>
</gene>
<evidence type="ECO:0000259" key="16">
    <source>
        <dbReference type="PROSITE" id="PS51449"/>
    </source>
</evidence>
<dbReference type="GO" id="GO:0005829">
    <property type="term" value="C:cytosol"/>
    <property type="evidence" value="ECO:0007669"/>
    <property type="project" value="TreeGrafter"/>
</dbReference>
<keyword evidence="11" id="KW-0411">Iron-sulfur</keyword>
<dbReference type="SMART" id="SM00729">
    <property type="entry name" value="Elp3"/>
    <property type="match status" value="1"/>
</dbReference>
<dbReference type="GO" id="GO:0035597">
    <property type="term" value="F:tRNA-2-methylthio-N(6)-dimethylallyladenosine(37) synthase activity"/>
    <property type="evidence" value="ECO:0007669"/>
    <property type="project" value="TreeGrafter"/>
</dbReference>
<dbReference type="EMBL" id="SRLH01000009">
    <property type="protein sequence ID" value="TGD56744.1"/>
    <property type="molecule type" value="Genomic_DNA"/>
</dbReference>
<dbReference type="InterPro" id="IPR013848">
    <property type="entry name" value="Methylthiotransferase_N"/>
</dbReference>
<dbReference type="OrthoDB" id="9805215at2"/>
<dbReference type="InterPro" id="IPR006467">
    <property type="entry name" value="MiaB-like_bact"/>
</dbReference>
<dbReference type="SFLD" id="SFLDS00029">
    <property type="entry name" value="Radical_SAM"/>
    <property type="match status" value="1"/>
</dbReference>
<evidence type="ECO:0000256" key="15">
    <source>
        <dbReference type="ARBA" id="ARBA00069898"/>
    </source>
</evidence>
<comment type="similarity">
    <text evidence="14">Belongs to the methylthiotransferase family. MtaB subfamily.</text>
</comment>
<evidence type="ECO:0000256" key="2">
    <source>
        <dbReference type="ARBA" id="ARBA00002399"/>
    </source>
</evidence>
<evidence type="ECO:0000256" key="8">
    <source>
        <dbReference type="ARBA" id="ARBA00022694"/>
    </source>
</evidence>
<keyword evidence="19" id="KW-1185">Reference proteome</keyword>
<dbReference type="InterPro" id="IPR058240">
    <property type="entry name" value="rSAM_sf"/>
</dbReference>
<keyword evidence="8" id="KW-0819">tRNA processing</keyword>
<evidence type="ECO:0000313" key="18">
    <source>
        <dbReference type="EMBL" id="TGD56744.1"/>
    </source>
</evidence>
<evidence type="ECO:0000256" key="12">
    <source>
        <dbReference type="ARBA" id="ARBA00031213"/>
    </source>
</evidence>
<dbReference type="PANTHER" id="PTHR43020">
    <property type="entry name" value="CDK5 REGULATORY SUBUNIT-ASSOCIATED PROTEIN 1"/>
    <property type="match status" value="1"/>
</dbReference>
<dbReference type="FunFam" id="3.80.30.20:FF:000001">
    <property type="entry name" value="tRNA-2-methylthio-N(6)-dimethylallyladenosine synthase 2"/>
    <property type="match status" value="1"/>
</dbReference>
<evidence type="ECO:0000256" key="4">
    <source>
        <dbReference type="ARBA" id="ARBA00022485"/>
    </source>
</evidence>
<evidence type="ECO:0000256" key="3">
    <source>
        <dbReference type="ARBA" id="ARBA00013273"/>
    </source>
</evidence>
<proteinExistence type="inferred from homology"/>
<comment type="catalytic activity">
    <reaction evidence="13">
        <text>N(6)-L-threonylcarbamoyladenosine(37) in tRNA + (sulfur carrier)-SH + AH2 + 2 S-adenosyl-L-methionine = 2-methylsulfanyl-N(6)-L-threonylcarbamoyladenosine(37) in tRNA + (sulfur carrier)-H + 5'-deoxyadenosine + L-methionine + A + S-adenosyl-L-homocysteine + 2 H(+)</text>
        <dbReference type="Rhea" id="RHEA:37075"/>
        <dbReference type="Rhea" id="RHEA-COMP:10163"/>
        <dbReference type="Rhea" id="RHEA-COMP:11092"/>
        <dbReference type="Rhea" id="RHEA-COMP:14737"/>
        <dbReference type="Rhea" id="RHEA-COMP:14739"/>
        <dbReference type="ChEBI" id="CHEBI:13193"/>
        <dbReference type="ChEBI" id="CHEBI:15378"/>
        <dbReference type="ChEBI" id="CHEBI:17319"/>
        <dbReference type="ChEBI" id="CHEBI:17499"/>
        <dbReference type="ChEBI" id="CHEBI:29917"/>
        <dbReference type="ChEBI" id="CHEBI:57844"/>
        <dbReference type="ChEBI" id="CHEBI:57856"/>
        <dbReference type="ChEBI" id="CHEBI:59789"/>
        <dbReference type="ChEBI" id="CHEBI:64428"/>
        <dbReference type="ChEBI" id="CHEBI:74418"/>
        <dbReference type="ChEBI" id="CHEBI:74420"/>
        <dbReference type="EC" id="2.8.4.5"/>
    </reaction>
</comment>
<comment type="function">
    <text evidence="2">Catalyzes the methylthiolation of N6-threonylcarbamoyladenosine (t(6)A), leading to the formation of 2-methylthio-N6-threonylcarbamoyladenosine (ms(2)t(6)A) at position 37 in tRNAs that read codons beginning with adenine.</text>
</comment>
<name>A0A4Z0L341_9FLAO</name>
<evidence type="ECO:0000256" key="1">
    <source>
        <dbReference type="ARBA" id="ARBA00001966"/>
    </source>
</evidence>
<keyword evidence="7" id="KW-0949">S-adenosyl-L-methionine</keyword>
<evidence type="ECO:0000313" key="19">
    <source>
        <dbReference type="Proteomes" id="UP000297407"/>
    </source>
</evidence>
<sequence length="442" mass="50417">MENKKKVAFYTLGCKLNFSETSTIARNFQEEGFERVDFEEVADIYVINTCSVTENADKQFKQIVKKAMKLNEKAFVAAVGCYAQLKPEELADVDGVDLVLGATEKFKITDYINDLSKNDMGEVHSCEIEEADFYVGSYSIGDRTRAFLKVQDGCDYKCTYCTIPLARGISRSDTMENVLKNAKEISQQGIKEIVLTGVNIGDYGKGEFGNKKHEHTFYELVQNLDEVEGIERLRISSIEPNLLKNETIDFVSKSRTFVPHFHIPLQSGSNTILKKMKRRYLRELYFDRVAKIREVMPHACIGVDVIVGFPGETDELFLETYNFLNELPISYLHVFTYSERDNTEAAAMEGVVPGNVRAKRSKMLRGLSVKKRRAFYESQIGTDRTVLFEGENKEGYIHGFTENYVKVKTPWNPELVNTLHDITLTRIDDDGMVRMEFLNVEA</sequence>
<evidence type="ECO:0000256" key="9">
    <source>
        <dbReference type="ARBA" id="ARBA00022723"/>
    </source>
</evidence>
<dbReference type="NCBIfam" id="TIGR01579">
    <property type="entry name" value="MiaB-like-C"/>
    <property type="match status" value="1"/>
</dbReference>
<evidence type="ECO:0000256" key="7">
    <source>
        <dbReference type="ARBA" id="ARBA00022691"/>
    </source>
</evidence>
<organism evidence="18 19">
    <name type="scientific">Flavobacterium humi</name>
    <dbReference type="NCBI Taxonomy" id="2562683"/>
    <lineage>
        <taxon>Bacteria</taxon>
        <taxon>Pseudomonadati</taxon>
        <taxon>Bacteroidota</taxon>
        <taxon>Flavobacteriia</taxon>
        <taxon>Flavobacteriales</taxon>
        <taxon>Flavobacteriaceae</taxon>
        <taxon>Flavobacterium</taxon>
    </lineage>
</organism>
<keyword evidence="10" id="KW-0408">Iron</keyword>
<dbReference type="SFLD" id="SFLDG01082">
    <property type="entry name" value="B12-binding_domain_containing"/>
    <property type="match status" value="1"/>
</dbReference>
<evidence type="ECO:0000256" key="14">
    <source>
        <dbReference type="ARBA" id="ARBA00061574"/>
    </source>
</evidence>
<dbReference type="GO" id="GO:0051539">
    <property type="term" value="F:4 iron, 4 sulfur cluster binding"/>
    <property type="evidence" value="ECO:0007669"/>
    <property type="project" value="UniProtKB-KW"/>
</dbReference>
<dbReference type="InterPro" id="IPR007197">
    <property type="entry name" value="rSAM"/>
</dbReference>
<dbReference type="SUPFAM" id="SSF102114">
    <property type="entry name" value="Radical SAM enzymes"/>
    <property type="match status" value="1"/>
</dbReference>
<keyword evidence="6 18" id="KW-0808">Transferase</keyword>
<dbReference type="InterPro" id="IPR020612">
    <property type="entry name" value="Methylthiotransferase_CS"/>
</dbReference>
<dbReference type="InterPro" id="IPR038135">
    <property type="entry name" value="Methylthiotransferase_N_sf"/>
</dbReference>
<dbReference type="Pfam" id="PF00919">
    <property type="entry name" value="UPF0004"/>
    <property type="match status" value="1"/>
</dbReference>
<protein>
    <recommendedName>
        <fullName evidence="15">Threonylcarbamoyladenosine tRNA methylthiotransferase MtaB</fullName>
        <ecNumber evidence="3">2.8.4.5</ecNumber>
    </recommendedName>
    <alternativeName>
        <fullName evidence="12">tRNA-t(6)A37 methylthiotransferase</fullName>
    </alternativeName>
</protein>
<feature type="domain" description="MTTase N-terminal" evidence="16">
    <location>
        <begin position="5"/>
        <end position="117"/>
    </location>
</feature>
<dbReference type="InterPro" id="IPR005839">
    <property type="entry name" value="Methylthiotransferase"/>
</dbReference>
<keyword evidence="5" id="KW-0963">Cytoplasm</keyword>
<feature type="domain" description="Radical SAM core" evidence="17">
    <location>
        <begin position="140"/>
        <end position="374"/>
    </location>
</feature>
<reference evidence="18 19" key="1">
    <citation type="submission" date="2019-04" db="EMBL/GenBank/DDBJ databases">
        <title>Flavobacterium sp. strain DS2-A Genome sequencing and assembly.</title>
        <authorList>
            <person name="Kim I."/>
        </authorList>
    </citation>
    <scope>NUCLEOTIDE SEQUENCE [LARGE SCALE GENOMIC DNA]</scope>
    <source>
        <strain evidence="18 19">DS2-A</strain>
    </source>
</reference>
<keyword evidence="4" id="KW-0004">4Fe-4S</keyword>
<dbReference type="AlphaFoldDB" id="A0A4Z0L341"/>
<accession>A0A4Z0L341</accession>
<dbReference type="Gene3D" id="3.80.30.20">
    <property type="entry name" value="tm_1862 like domain"/>
    <property type="match status" value="1"/>
</dbReference>
<dbReference type="GO" id="GO:0035598">
    <property type="term" value="F:tRNA (N(6)-L-threonylcarbamoyladenosine(37)-C(2))-methylthiotransferase activity"/>
    <property type="evidence" value="ECO:0007669"/>
    <property type="project" value="UniProtKB-EC"/>
</dbReference>
<dbReference type="EC" id="2.8.4.5" evidence="3"/>
<dbReference type="NCBIfam" id="TIGR00089">
    <property type="entry name" value="MiaB/RimO family radical SAM methylthiotransferase"/>
    <property type="match status" value="1"/>
</dbReference>
<comment type="cofactor">
    <cofactor evidence="1">
        <name>[4Fe-4S] cluster</name>
        <dbReference type="ChEBI" id="CHEBI:49883"/>
    </cofactor>
</comment>
<dbReference type="RefSeq" id="WP_135527516.1">
    <property type="nucleotide sequence ID" value="NZ_SRLH01000009.1"/>
</dbReference>
<keyword evidence="9" id="KW-0479">Metal-binding</keyword>
<dbReference type="SFLD" id="SFLDG01061">
    <property type="entry name" value="methylthiotransferase"/>
    <property type="match status" value="1"/>
</dbReference>
<dbReference type="PROSITE" id="PS51918">
    <property type="entry name" value="RADICAL_SAM"/>
    <property type="match status" value="1"/>
</dbReference>
<dbReference type="Pfam" id="PF04055">
    <property type="entry name" value="Radical_SAM"/>
    <property type="match status" value="1"/>
</dbReference>
<dbReference type="Proteomes" id="UP000297407">
    <property type="component" value="Unassembled WGS sequence"/>
</dbReference>
<dbReference type="InterPro" id="IPR006638">
    <property type="entry name" value="Elp3/MiaA/NifB-like_rSAM"/>
</dbReference>
<evidence type="ECO:0000256" key="5">
    <source>
        <dbReference type="ARBA" id="ARBA00022490"/>
    </source>
</evidence>
<dbReference type="PROSITE" id="PS01278">
    <property type="entry name" value="MTTASE_RADICAL"/>
    <property type="match status" value="1"/>
</dbReference>
<evidence type="ECO:0000256" key="10">
    <source>
        <dbReference type="ARBA" id="ARBA00023004"/>
    </source>
</evidence>
<evidence type="ECO:0000256" key="11">
    <source>
        <dbReference type="ARBA" id="ARBA00023014"/>
    </source>
</evidence>
<dbReference type="PROSITE" id="PS51449">
    <property type="entry name" value="MTTASE_N"/>
    <property type="match status" value="1"/>
</dbReference>
<dbReference type="PANTHER" id="PTHR43020:SF2">
    <property type="entry name" value="MITOCHONDRIAL TRNA METHYLTHIOTRANSFERASE CDK5RAP1"/>
    <property type="match status" value="1"/>
</dbReference>
<evidence type="ECO:0000256" key="13">
    <source>
        <dbReference type="ARBA" id="ARBA00051661"/>
    </source>
</evidence>
<dbReference type="InterPro" id="IPR023404">
    <property type="entry name" value="rSAM_horseshoe"/>
</dbReference>
<evidence type="ECO:0000256" key="6">
    <source>
        <dbReference type="ARBA" id="ARBA00022679"/>
    </source>
</evidence>
<dbReference type="FunFam" id="3.40.50.12160:FF:000004">
    <property type="entry name" value="Threonylcarbamoyladenosine tRNA methylthiotransferase MtaB"/>
    <property type="match status" value="1"/>
</dbReference>
<evidence type="ECO:0000259" key="17">
    <source>
        <dbReference type="PROSITE" id="PS51918"/>
    </source>
</evidence>